<keyword evidence="4 13" id="KW-0813">Transport</keyword>
<evidence type="ECO:0000256" key="10">
    <source>
        <dbReference type="ARBA" id="ARBA00023112"/>
    </source>
</evidence>
<name>A0ABT3ZM55_9BURK</name>
<keyword evidence="5" id="KW-1003">Cell membrane</keyword>
<accession>A0ABT3ZM55</accession>
<comment type="similarity">
    <text evidence="13">Belongs to the NiCoT transporter (TC 2.A.52) family.</text>
</comment>
<sequence>MTNFSDILAHGTAHAWLYFPSAILLGALHGLEPGHSKTLMAAFIVAVRGTVKQAVMLGIAATVSHTAVVWIVAIGGMYLGRHLDAHATEPYFQLASAGLVIVIAAWMLWRTWSGEQAWRRQQQQSTPDHAHDAARQIDTGHGRVELSIVAEGEPARWRLKTLAGNAWAARDVVLTTLRPDGKKQRFAFNRRPDYLESMEPVPEPHAFDVRLSMGHGGHSHDYDLAFHARHGVHAGNDATGPGLTTDDGYQDAHERAHANDIRRRFSQRDVTTRQIIVFGLTGGLVPCPAAITVLLLCLQLQQIALGAVLVLCFSVGLAVTLVTVGAAAAIGARKATSRWPWLGNAARRAPYLSSTLMIVVGLYVAFQGYAGLAS</sequence>
<evidence type="ECO:0000256" key="2">
    <source>
        <dbReference type="ARBA" id="ARBA00004651"/>
    </source>
</evidence>
<feature type="transmembrane region" description="Helical" evidence="13">
    <location>
        <begin position="54"/>
        <end position="79"/>
    </location>
</feature>
<keyword evidence="12" id="KW-0170">Cobalt</keyword>
<comment type="caution">
    <text evidence="14">The sequence shown here is derived from an EMBL/GenBank/DDBJ whole genome shotgun (WGS) entry which is preliminary data.</text>
</comment>
<feature type="transmembrane region" description="Helical" evidence="13">
    <location>
        <begin position="302"/>
        <end position="330"/>
    </location>
</feature>
<feature type="transmembrane region" description="Helical" evidence="13">
    <location>
        <begin position="91"/>
        <end position="109"/>
    </location>
</feature>
<keyword evidence="15" id="KW-1185">Reference proteome</keyword>
<evidence type="ECO:0000256" key="13">
    <source>
        <dbReference type="RuleBase" id="RU362101"/>
    </source>
</evidence>
<dbReference type="NCBIfam" id="NF007454">
    <property type="entry name" value="PRK10019.1"/>
    <property type="match status" value="2"/>
</dbReference>
<evidence type="ECO:0000313" key="15">
    <source>
        <dbReference type="Proteomes" id="UP001082899"/>
    </source>
</evidence>
<evidence type="ECO:0000256" key="1">
    <source>
        <dbReference type="ARBA" id="ARBA00002510"/>
    </source>
</evidence>
<keyword evidence="6" id="KW-0533">Nickel</keyword>
<dbReference type="PANTHER" id="PTHR40659:SF1">
    <property type="entry name" value="NICKEL_COBALT EFFLUX SYSTEM RCNA"/>
    <property type="match status" value="1"/>
</dbReference>
<reference evidence="14" key="1">
    <citation type="submission" date="2022-11" db="EMBL/GenBank/DDBJ databases">
        <title>Robbsia betulipollinis sp. nov., isolated from pollen of birch (Betula pendula).</title>
        <authorList>
            <person name="Shi H."/>
            <person name="Ambika Manirajan B."/>
            <person name="Ratering S."/>
            <person name="Geissler-Plaum R."/>
            <person name="Schnell S."/>
        </authorList>
    </citation>
    <scope>NUCLEOTIDE SEQUENCE</scope>
    <source>
        <strain evidence="14">Bb-Pol-6</strain>
    </source>
</reference>
<comment type="subcellular location">
    <subcellularLocation>
        <location evidence="2 13">Cell membrane</location>
        <topology evidence="2 13">Multi-pass membrane protein</topology>
    </subcellularLocation>
</comment>
<protein>
    <recommendedName>
        <fullName evidence="13">Nickel/cobalt efflux system</fullName>
    </recommendedName>
</protein>
<evidence type="ECO:0000256" key="4">
    <source>
        <dbReference type="ARBA" id="ARBA00022448"/>
    </source>
</evidence>
<feature type="transmembrane region" description="Helical" evidence="13">
    <location>
        <begin position="275"/>
        <end position="296"/>
    </location>
</feature>
<organism evidence="14 15">
    <name type="scientific">Robbsia betulipollinis</name>
    <dbReference type="NCBI Taxonomy" id="2981849"/>
    <lineage>
        <taxon>Bacteria</taxon>
        <taxon>Pseudomonadati</taxon>
        <taxon>Pseudomonadota</taxon>
        <taxon>Betaproteobacteria</taxon>
        <taxon>Burkholderiales</taxon>
        <taxon>Burkholderiaceae</taxon>
        <taxon>Robbsia</taxon>
    </lineage>
</organism>
<dbReference type="Pfam" id="PF03824">
    <property type="entry name" value="NicO"/>
    <property type="match status" value="2"/>
</dbReference>
<keyword evidence="9" id="KW-0406">Ion transport</keyword>
<keyword evidence="3" id="KW-0171">Cobalt transport</keyword>
<evidence type="ECO:0000256" key="6">
    <source>
        <dbReference type="ARBA" id="ARBA00022596"/>
    </source>
</evidence>
<evidence type="ECO:0000256" key="11">
    <source>
        <dbReference type="ARBA" id="ARBA00023136"/>
    </source>
</evidence>
<gene>
    <name evidence="14" type="ORF">OVY01_07255</name>
</gene>
<dbReference type="InterPro" id="IPR051224">
    <property type="entry name" value="NiCoT_RcnA"/>
</dbReference>
<feature type="transmembrane region" description="Helical" evidence="13">
    <location>
        <begin position="15"/>
        <end position="33"/>
    </location>
</feature>
<proteinExistence type="inferred from homology"/>
<evidence type="ECO:0000313" key="14">
    <source>
        <dbReference type="EMBL" id="MCY0387033.1"/>
    </source>
</evidence>
<dbReference type="InterPro" id="IPR011541">
    <property type="entry name" value="Ni/Co_transpt_high_affinity"/>
</dbReference>
<dbReference type="RefSeq" id="WP_267846729.1">
    <property type="nucleotide sequence ID" value="NZ_JAPMXC010000001.1"/>
</dbReference>
<keyword evidence="7 13" id="KW-0812">Transmembrane</keyword>
<evidence type="ECO:0000256" key="9">
    <source>
        <dbReference type="ARBA" id="ARBA00023065"/>
    </source>
</evidence>
<evidence type="ECO:0000256" key="5">
    <source>
        <dbReference type="ARBA" id="ARBA00022475"/>
    </source>
</evidence>
<keyword evidence="11 13" id="KW-0472">Membrane</keyword>
<keyword evidence="10" id="KW-0921">Nickel transport</keyword>
<keyword evidence="8 13" id="KW-1133">Transmembrane helix</keyword>
<evidence type="ECO:0000256" key="8">
    <source>
        <dbReference type="ARBA" id="ARBA00022989"/>
    </source>
</evidence>
<feature type="transmembrane region" description="Helical" evidence="13">
    <location>
        <begin position="351"/>
        <end position="370"/>
    </location>
</feature>
<dbReference type="PANTHER" id="PTHR40659">
    <property type="entry name" value="NICKEL/COBALT EFFLUX SYSTEM RCNA"/>
    <property type="match status" value="1"/>
</dbReference>
<comment type="function">
    <text evidence="1">Efflux system for nickel and cobalt.</text>
</comment>
<evidence type="ECO:0000256" key="3">
    <source>
        <dbReference type="ARBA" id="ARBA00022426"/>
    </source>
</evidence>
<dbReference type="Proteomes" id="UP001082899">
    <property type="component" value="Unassembled WGS sequence"/>
</dbReference>
<dbReference type="EMBL" id="JAPMXC010000001">
    <property type="protein sequence ID" value="MCY0387033.1"/>
    <property type="molecule type" value="Genomic_DNA"/>
</dbReference>
<evidence type="ECO:0000256" key="12">
    <source>
        <dbReference type="ARBA" id="ARBA00023285"/>
    </source>
</evidence>
<evidence type="ECO:0000256" key="7">
    <source>
        <dbReference type="ARBA" id="ARBA00022692"/>
    </source>
</evidence>